<dbReference type="CDD" id="cd00320">
    <property type="entry name" value="cpn10"/>
    <property type="match status" value="1"/>
</dbReference>
<dbReference type="HAMAP" id="MF_00580">
    <property type="entry name" value="CH10"/>
    <property type="match status" value="1"/>
</dbReference>
<comment type="subunit">
    <text evidence="3">Heptamer of 7 subunits arranged in a ring. Interacts with the chaperonin GroEL.</text>
</comment>
<protein>
    <recommendedName>
        <fullName evidence="3">Co-chaperonin GroES</fullName>
    </recommendedName>
    <alternativeName>
        <fullName evidence="3">10 kDa chaperonin</fullName>
    </alternativeName>
    <alternativeName>
        <fullName evidence="3">Chaperonin-10</fullName>
        <shortName evidence="3">Cpn10</shortName>
    </alternativeName>
</protein>
<comment type="caution">
    <text evidence="5">The sequence shown here is derived from an EMBL/GenBank/DDBJ whole genome shotgun (WGS) entry which is preliminary data.</text>
</comment>
<dbReference type="PRINTS" id="PR00297">
    <property type="entry name" value="CHAPERONIN10"/>
</dbReference>
<dbReference type="NCBIfam" id="NF001531">
    <property type="entry name" value="PRK00364.2-2"/>
    <property type="match status" value="1"/>
</dbReference>
<comment type="subcellular location">
    <subcellularLocation>
        <location evidence="3">Cytoplasm</location>
    </subcellularLocation>
</comment>
<organism evidence="5">
    <name type="scientific">candidate division WOR-3 bacterium</name>
    <dbReference type="NCBI Taxonomy" id="2052148"/>
    <lineage>
        <taxon>Bacteria</taxon>
        <taxon>Bacteria division WOR-3</taxon>
    </lineage>
</organism>
<dbReference type="GO" id="GO:0044183">
    <property type="term" value="F:protein folding chaperone"/>
    <property type="evidence" value="ECO:0007669"/>
    <property type="project" value="InterPro"/>
</dbReference>
<keyword evidence="2 3" id="KW-0143">Chaperone</keyword>
<dbReference type="PANTHER" id="PTHR10772:SF63">
    <property type="entry name" value="20 KDA CHAPERONIN, CHLOROPLASTIC"/>
    <property type="match status" value="1"/>
</dbReference>
<dbReference type="Pfam" id="PF00166">
    <property type="entry name" value="Cpn10"/>
    <property type="match status" value="1"/>
</dbReference>
<gene>
    <name evidence="3" type="primary">groES</name>
    <name evidence="3" type="synonym">groS</name>
    <name evidence="5" type="ORF">ENV67_08305</name>
</gene>
<evidence type="ECO:0000256" key="4">
    <source>
        <dbReference type="RuleBase" id="RU000535"/>
    </source>
</evidence>
<accession>A0A7C4YDR2</accession>
<dbReference type="GO" id="GO:0051082">
    <property type="term" value="F:unfolded protein binding"/>
    <property type="evidence" value="ECO:0007669"/>
    <property type="project" value="TreeGrafter"/>
</dbReference>
<comment type="similarity">
    <text evidence="1 3 4">Belongs to the GroES chaperonin family.</text>
</comment>
<reference evidence="5" key="1">
    <citation type="journal article" date="2020" name="mSystems">
        <title>Genome- and Community-Level Interaction Insights into Carbon Utilization and Element Cycling Functions of Hydrothermarchaeota in Hydrothermal Sediment.</title>
        <authorList>
            <person name="Zhou Z."/>
            <person name="Liu Y."/>
            <person name="Xu W."/>
            <person name="Pan J."/>
            <person name="Luo Z.H."/>
            <person name="Li M."/>
        </authorList>
    </citation>
    <scope>NUCLEOTIDE SEQUENCE [LARGE SCALE GENOMIC DNA]</scope>
    <source>
        <strain evidence="5">SpSt-780</strain>
    </source>
</reference>
<evidence type="ECO:0000256" key="2">
    <source>
        <dbReference type="ARBA" id="ARBA00023186"/>
    </source>
</evidence>
<dbReference type="Gene3D" id="2.30.33.40">
    <property type="entry name" value="GroES chaperonin"/>
    <property type="match status" value="1"/>
</dbReference>
<dbReference type="GO" id="GO:0005524">
    <property type="term" value="F:ATP binding"/>
    <property type="evidence" value="ECO:0007669"/>
    <property type="project" value="InterPro"/>
</dbReference>
<dbReference type="FunFam" id="2.30.33.40:FF:000001">
    <property type="entry name" value="10 kDa chaperonin"/>
    <property type="match status" value="1"/>
</dbReference>
<sequence>MVKVKPVGRRVLVKRLEEEEKKVGGIYIPDTAKEKPQMGEVIEVADVKEKDDPLPVKKGDKIIFGKYAGSEVTVEGEEYLILNEDDILAKIEKEK</sequence>
<dbReference type="InterPro" id="IPR020818">
    <property type="entry name" value="Chaperonin_GroES"/>
</dbReference>
<proteinExistence type="inferred from homology"/>
<dbReference type="InterPro" id="IPR011032">
    <property type="entry name" value="GroES-like_sf"/>
</dbReference>
<evidence type="ECO:0000256" key="3">
    <source>
        <dbReference type="HAMAP-Rule" id="MF_00580"/>
    </source>
</evidence>
<evidence type="ECO:0000256" key="1">
    <source>
        <dbReference type="ARBA" id="ARBA00006975"/>
    </source>
</evidence>
<name>A0A7C4YDR2_UNCW3</name>
<dbReference type="GO" id="GO:0046872">
    <property type="term" value="F:metal ion binding"/>
    <property type="evidence" value="ECO:0007669"/>
    <property type="project" value="TreeGrafter"/>
</dbReference>
<dbReference type="GO" id="GO:0005737">
    <property type="term" value="C:cytoplasm"/>
    <property type="evidence" value="ECO:0007669"/>
    <property type="project" value="UniProtKB-SubCell"/>
</dbReference>
<dbReference type="InterPro" id="IPR037124">
    <property type="entry name" value="Chaperonin_GroES_sf"/>
</dbReference>
<dbReference type="AlphaFoldDB" id="A0A7C4YDR2"/>
<dbReference type="PANTHER" id="PTHR10772">
    <property type="entry name" value="10 KDA HEAT SHOCK PROTEIN"/>
    <property type="match status" value="1"/>
</dbReference>
<dbReference type="SUPFAM" id="SSF50129">
    <property type="entry name" value="GroES-like"/>
    <property type="match status" value="1"/>
</dbReference>
<evidence type="ECO:0000313" key="5">
    <source>
        <dbReference type="EMBL" id="HGW92520.1"/>
    </source>
</evidence>
<comment type="function">
    <text evidence="3 4">Together with the chaperonin GroEL, plays an essential role in assisting protein folding. The GroEL-GroES system forms a nano-cage that allows encapsulation of the non-native substrate proteins and provides a physical environment optimized to promote and accelerate protein folding. GroES binds to the apical surface of the GroEL ring, thereby capping the opening of the GroEL channel.</text>
</comment>
<dbReference type="SMART" id="SM00883">
    <property type="entry name" value="Cpn10"/>
    <property type="match status" value="1"/>
</dbReference>
<keyword evidence="3" id="KW-0963">Cytoplasm</keyword>
<dbReference type="GO" id="GO:0051087">
    <property type="term" value="F:protein-folding chaperone binding"/>
    <property type="evidence" value="ECO:0007669"/>
    <property type="project" value="TreeGrafter"/>
</dbReference>
<dbReference type="EMBL" id="DTHG01000100">
    <property type="protein sequence ID" value="HGW92520.1"/>
    <property type="molecule type" value="Genomic_DNA"/>
</dbReference>